<protein>
    <recommendedName>
        <fullName evidence="1">DUF4795 domain-containing protein</fullName>
    </recommendedName>
</protein>
<organism evidence="2 3">
    <name type="scientific">Polypedilum vanderplanki</name>
    <name type="common">Sleeping chironomid midge</name>
    <dbReference type="NCBI Taxonomy" id="319348"/>
    <lineage>
        <taxon>Eukaryota</taxon>
        <taxon>Metazoa</taxon>
        <taxon>Ecdysozoa</taxon>
        <taxon>Arthropoda</taxon>
        <taxon>Hexapoda</taxon>
        <taxon>Insecta</taxon>
        <taxon>Pterygota</taxon>
        <taxon>Neoptera</taxon>
        <taxon>Endopterygota</taxon>
        <taxon>Diptera</taxon>
        <taxon>Nematocera</taxon>
        <taxon>Chironomoidea</taxon>
        <taxon>Chironomidae</taxon>
        <taxon>Chironominae</taxon>
        <taxon>Polypedilum</taxon>
        <taxon>Polypedilum</taxon>
    </lineage>
</organism>
<reference evidence="2" key="1">
    <citation type="submission" date="2021-03" db="EMBL/GenBank/DDBJ databases">
        <title>Chromosome level genome of the anhydrobiotic midge Polypedilum vanderplanki.</title>
        <authorList>
            <person name="Yoshida Y."/>
            <person name="Kikawada T."/>
            <person name="Gusev O."/>
        </authorList>
    </citation>
    <scope>NUCLEOTIDE SEQUENCE</scope>
    <source>
        <strain evidence="2">NIAS01</strain>
        <tissue evidence="2">Whole body or cell culture</tissue>
    </source>
</reference>
<evidence type="ECO:0000313" key="2">
    <source>
        <dbReference type="EMBL" id="KAG5677271.1"/>
    </source>
</evidence>
<gene>
    <name evidence="2" type="ORF">PVAND_007042</name>
</gene>
<dbReference type="OrthoDB" id="5981048at2759"/>
<dbReference type="Pfam" id="PF16043">
    <property type="entry name" value="DUF4795"/>
    <property type="match status" value="1"/>
</dbReference>
<dbReference type="AlphaFoldDB" id="A0A9J6C5L2"/>
<dbReference type="InterPro" id="IPR032013">
    <property type="entry name" value="DUF4795"/>
</dbReference>
<comment type="caution">
    <text evidence="2">The sequence shown here is derived from an EMBL/GenBank/DDBJ whole genome shotgun (WGS) entry which is preliminary data.</text>
</comment>
<sequence>MEIINDVRKSSSIEITTSKNNVSKENEIVDPINEINWLKERMLDISESLKLHSECLRKFKCDELPKIKSSQEELCNSLQTLKYQVIRRLESEKAAKIKESKFEIESLKQQMISVSSQIREVEKNLETCKQSTSNEMLTLRNEFVDKIKDQMSVTSEIIKIENLECPSSKNNLKKDFEMDNDDLQVNSYTCMCPNVTSSIFDIKKQVSSQSICMQQLVRDLSMKLDRCEFQVYCHEINDTIECLMQLKNDICSTPMAAGASIPLLRNVNCISCQTTANMKITESTVPKLRPIKGSQDQDNSTCISCCNKTISDANWSCYTQKSGRARAMSRLKCRKTPFRSCGSPILIYKNRFRKHCC</sequence>
<feature type="domain" description="DUF4795" evidence="1">
    <location>
        <begin position="194"/>
        <end position="291"/>
    </location>
</feature>
<keyword evidence="3" id="KW-1185">Reference proteome</keyword>
<evidence type="ECO:0000259" key="1">
    <source>
        <dbReference type="Pfam" id="PF16043"/>
    </source>
</evidence>
<dbReference type="Proteomes" id="UP001107558">
    <property type="component" value="Chromosome 2"/>
</dbReference>
<dbReference type="EMBL" id="JADBJN010000002">
    <property type="protein sequence ID" value="KAG5677271.1"/>
    <property type="molecule type" value="Genomic_DNA"/>
</dbReference>
<evidence type="ECO:0000313" key="3">
    <source>
        <dbReference type="Proteomes" id="UP001107558"/>
    </source>
</evidence>
<name>A0A9J6C5L2_POLVA</name>
<accession>A0A9J6C5L2</accession>
<proteinExistence type="predicted"/>